<keyword evidence="3" id="KW-1185">Reference proteome</keyword>
<reference evidence="2" key="1">
    <citation type="submission" date="2021-04" db="EMBL/GenBank/DDBJ databases">
        <authorList>
            <consortium name="Molecular Ecology Group"/>
        </authorList>
    </citation>
    <scope>NUCLEOTIDE SEQUENCE</scope>
</reference>
<dbReference type="EMBL" id="CAJHNH020000783">
    <property type="protein sequence ID" value="CAG5119863.1"/>
    <property type="molecule type" value="Genomic_DNA"/>
</dbReference>
<sequence>MQQITTSLYRYPQIIMRKNTWDLIFQLWLYVWLPVCRTDCPYMECYCNGRIVTCADRNLPSLPQLLSTNASIHWSLDIA</sequence>
<evidence type="ECO:0000313" key="2">
    <source>
        <dbReference type="EMBL" id="CAG5119863.1"/>
    </source>
</evidence>
<evidence type="ECO:0008006" key="4">
    <source>
        <dbReference type="Google" id="ProtNLM"/>
    </source>
</evidence>
<protein>
    <recommendedName>
        <fullName evidence="4">LRRNT domain-containing protein</fullName>
    </recommendedName>
</protein>
<accession>A0A8S3YSH5</accession>
<name>A0A8S3YSH5_9EUPU</name>
<gene>
    <name evidence="2" type="ORF">CUNI_LOCUS5421</name>
</gene>
<feature type="chain" id="PRO_5035933547" description="LRRNT domain-containing protein" evidence="1">
    <location>
        <begin position="39"/>
        <end position="79"/>
    </location>
</feature>
<keyword evidence="1" id="KW-0732">Signal</keyword>
<feature type="signal peptide" evidence="1">
    <location>
        <begin position="1"/>
        <end position="38"/>
    </location>
</feature>
<feature type="non-terminal residue" evidence="2">
    <location>
        <position position="79"/>
    </location>
</feature>
<evidence type="ECO:0000256" key="1">
    <source>
        <dbReference type="SAM" id="SignalP"/>
    </source>
</evidence>
<evidence type="ECO:0000313" key="3">
    <source>
        <dbReference type="Proteomes" id="UP000678393"/>
    </source>
</evidence>
<dbReference type="Proteomes" id="UP000678393">
    <property type="component" value="Unassembled WGS sequence"/>
</dbReference>
<comment type="caution">
    <text evidence="2">The sequence shown here is derived from an EMBL/GenBank/DDBJ whole genome shotgun (WGS) entry which is preliminary data.</text>
</comment>
<organism evidence="2 3">
    <name type="scientific">Candidula unifasciata</name>
    <dbReference type="NCBI Taxonomy" id="100452"/>
    <lineage>
        <taxon>Eukaryota</taxon>
        <taxon>Metazoa</taxon>
        <taxon>Spiralia</taxon>
        <taxon>Lophotrochozoa</taxon>
        <taxon>Mollusca</taxon>
        <taxon>Gastropoda</taxon>
        <taxon>Heterobranchia</taxon>
        <taxon>Euthyneura</taxon>
        <taxon>Panpulmonata</taxon>
        <taxon>Eupulmonata</taxon>
        <taxon>Stylommatophora</taxon>
        <taxon>Helicina</taxon>
        <taxon>Helicoidea</taxon>
        <taxon>Geomitridae</taxon>
        <taxon>Candidula</taxon>
    </lineage>
</organism>
<dbReference type="AlphaFoldDB" id="A0A8S3YSH5"/>
<proteinExistence type="predicted"/>